<keyword evidence="2" id="KW-1185">Reference proteome</keyword>
<organism evidence="1 2">
    <name type="scientific">Mycoplana ramosa</name>
    <name type="common">Mycoplana bullata</name>
    <dbReference type="NCBI Taxonomy" id="40837"/>
    <lineage>
        <taxon>Bacteria</taxon>
        <taxon>Pseudomonadati</taxon>
        <taxon>Pseudomonadota</taxon>
        <taxon>Alphaproteobacteria</taxon>
        <taxon>Hyphomicrobiales</taxon>
        <taxon>Rhizobiaceae</taxon>
        <taxon>Mycoplana</taxon>
    </lineage>
</organism>
<name>A0ABW3YYI6_MYCRA</name>
<evidence type="ECO:0000313" key="2">
    <source>
        <dbReference type="Proteomes" id="UP001597173"/>
    </source>
</evidence>
<accession>A0ABW3YYI6</accession>
<protein>
    <submittedName>
        <fullName evidence="1">Uncharacterized protein</fullName>
    </submittedName>
</protein>
<proteinExistence type="predicted"/>
<comment type="caution">
    <text evidence="1">The sequence shown here is derived from an EMBL/GenBank/DDBJ whole genome shotgun (WGS) entry which is preliminary data.</text>
</comment>
<evidence type="ECO:0000313" key="1">
    <source>
        <dbReference type="EMBL" id="MFD1328981.1"/>
    </source>
</evidence>
<dbReference type="EMBL" id="JBHTNF010000008">
    <property type="protein sequence ID" value="MFD1328981.1"/>
    <property type="molecule type" value="Genomic_DNA"/>
</dbReference>
<dbReference type="Proteomes" id="UP001597173">
    <property type="component" value="Unassembled WGS sequence"/>
</dbReference>
<dbReference type="RefSeq" id="WP_374836124.1">
    <property type="nucleotide sequence ID" value="NZ_JBHEEW010000002.1"/>
</dbReference>
<gene>
    <name evidence="1" type="ORF">ACFQ33_13895</name>
</gene>
<reference evidence="2" key="1">
    <citation type="journal article" date="2019" name="Int. J. Syst. Evol. Microbiol.">
        <title>The Global Catalogue of Microorganisms (GCM) 10K type strain sequencing project: providing services to taxonomists for standard genome sequencing and annotation.</title>
        <authorList>
            <consortium name="The Broad Institute Genomics Platform"/>
            <consortium name="The Broad Institute Genome Sequencing Center for Infectious Disease"/>
            <person name="Wu L."/>
            <person name="Ma J."/>
        </authorList>
    </citation>
    <scope>NUCLEOTIDE SEQUENCE [LARGE SCALE GENOMIC DNA]</scope>
    <source>
        <strain evidence="2">CCUG 55609</strain>
    </source>
</reference>
<sequence>MKEGDEALPVSGVLAVVDGAWYENAGLAEWMLAGVEVANRAKLRISPESEERTARAVEIGPDPLVRTYGLSNRVPLEKRSPVTVGELRTVAPVKIGGPLGHGFDTGTATGLYLNSSFVVRPPDFAMEDPDAWWMGKLEFRRLVLAEGIAGYWAGTSASPARSRSGQLSITQHTITAPPQASAANISIEAQLAITADKTAQCSLEIGVEWDGDTCTLVIDGAKSEKVTLKNVTFDLRVLTIRHTSLIDPDGSQRFAWFEILLLVREHDGHWFVAWQTRWLDAPPDNAADTSEAELTLSLEVTPTDAAVGPMRVSRALQGPSRPRGVGHSFCRIWRCLGVSAGCRSTACR</sequence>